<dbReference type="GO" id="GO:0006011">
    <property type="term" value="P:UDP-alpha-D-glucose metabolic process"/>
    <property type="evidence" value="ECO:0007669"/>
    <property type="project" value="InterPro"/>
</dbReference>
<comment type="subcellular location">
    <subcellularLocation>
        <location evidence="1">Cell inner membrane</location>
        <topology evidence="1">Multi-pass membrane protein</topology>
    </subcellularLocation>
</comment>
<keyword evidence="6 11" id="KW-0812">Transmembrane</keyword>
<dbReference type="PRINTS" id="PR01439">
    <property type="entry name" value="CELLSNTHASEA"/>
</dbReference>
<evidence type="ECO:0000313" key="15">
    <source>
        <dbReference type="Proteomes" id="UP000605148"/>
    </source>
</evidence>
<protein>
    <recommendedName>
        <fullName evidence="11">Cellulose synthase catalytic subunit [UDP-forming]</fullName>
        <ecNumber evidence="11">2.4.1.12</ecNumber>
    </recommendedName>
</protein>
<keyword evidence="11" id="KW-0973">c-di-GMP</keyword>
<dbReference type="InterPro" id="IPR003919">
    <property type="entry name" value="Cell_synth_A"/>
</dbReference>
<keyword evidence="2 11" id="KW-1003">Cell membrane</keyword>
<feature type="domain" description="Glycosyltransferase 2-like" evidence="13">
    <location>
        <begin position="214"/>
        <end position="407"/>
    </location>
</feature>
<dbReference type="SUPFAM" id="SSF53448">
    <property type="entry name" value="Nucleotide-diphospho-sugar transferases"/>
    <property type="match status" value="1"/>
</dbReference>
<dbReference type="Proteomes" id="UP000605148">
    <property type="component" value="Unassembled WGS sequence"/>
</dbReference>
<reference evidence="14" key="1">
    <citation type="journal article" date="2014" name="Int. J. Syst. Evol. Microbiol.">
        <title>Complete genome sequence of Corynebacterium casei LMG S-19264T (=DSM 44701T), isolated from a smear-ripened cheese.</title>
        <authorList>
            <consortium name="US DOE Joint Genome Institute (JGI-PGF)"/>
            <person name="Walter F."/>
            <person name="Albersmeier A."/>
            <person name="Kalinowski J."/>
            <person name="Ruckert C."/>
        </authorList>
    </citation>
    <scope>NUCLEOTIDE SEQUENCE</scope>
    <source>
        <strain evidence="14">CGMCC 1.12426</strain>
    </source>
</reference>
<sequence>MFLLTLPVSAEAQLFIGLTIVLSIVGLKMIAPEGTFRVVVIMFGAAIVIRYLYWRTTSTLPPVSELQNFVPAILLYSAELYSILMLGLSIFIVSKPLPSRAPRRLREDEHFPTVDVFIPTYNEDEELLAGTLSAALGMEYPADRMTVWLLDDGGTAEKRGAANIQDAQAAQRRYENLQVLCEKLGAKYLTRERNESAKAGNLNNGLTHSSAELVVVFDADHAPTRDFLLETVGHFNDDPKLFLVQTPHFFLNPDPLEKNLRTFEKMPSENEMFYGLIQRGLDKWNGSFFCGSAAVLRRKALEETDGFSGITITEDCETAITLHARGWNSLYIDRPLIAGLQPSTFSSFIGQRSRWAQGMMQILIFHFPLFKRGLTLPQRLCYLSSSLFWLFPFSRMIFLLAPLFYLFLDLQIFVASGQDFFIYTSVYIIVNLIIQNYLYGRYRWPLISELYEYIQSVHLLPAVISVFFNPRKPTFKVTSKEVAVTERRMSSHSMPFFIIFAVLLAGVAVTLYRLETEPYKADITVVVGIWNFLNLILAGCALGVVSERGERQATRRVKVNRRCQIHVGDDWLQAAIKNVSTQGIRIDVIGKSARTVSVGEEVELRVTPLADLPEDTLPLTITNLENTREGAIFGGQYVTQRPAHYRIVADLVFANSAQWSEFQTHRRYNPGVIGGILRFLRMSLYQTGRGLAYFGAQFGKTQGRLPAGASREARS</sequence>
<keyword evidence="4 11" id="KW-0328">Glycosyltransferase</keyword>
<feature type="transmembrane region" description="Helical" evidence="11">
    <location>
        <begin position="526"/>
        <end position="546"/>
    </location>
</feature>
<dbReference type="PANTHER" id="PTHR43867">
    <property type="entry name" value="CELLULOSE SYNTHASE CATALYTIC SUBUNIT A [UDP-FORMING]"/>
    <property type="match status" value="1"/>
</dbReference>
<dbReference type="EMBL" id="BMFA01000003">
    <property type="protein sequence ID" value="GGB41310.1"/>
    <property type="molecule type" value="Genomic_DNA"/>
</dbReference>
<keyword evidence="9 11" id="KW-0472">Membrane</keyword>
<accession>A0A916WZ48</accession>
<dbReference type="InterPro" id="IPR009875">
    <property type="entry name" value="PilZ_domain"/>
</dbReference>
<dbReference type="Gene3D" id="3.90.550.10">
    <property type="entry name" value="Spore Coat Polysaccharide Biosynthesis Protein SpsA, Chain A"/>
    <property type="match status" value="1"/>
</dbReference>
<dbReference type="CDD" id="cd06421">
    <property type="entry name" value="CESA_CelA_like"/>
    <property type="match status" value="1"/>
</dbReference>
<dbReference type="InterPro" id="IPR029044">
    <property type="entry name" value="Nucleotide-diphossugar_trans"/>
</dbReference>
<comment type="function">
    <text evidence="11">Catalytic subunit of cellulose synthase. It polymerizes uridine 5'-diphosphate glucose to cellulose.</text>
</comment>
<evidence type="ECO:0000313" key="14">
    <source>
        <dbReference type="EMBL" id="GGB41310.1"/>
    </source>
</evidence>
<feature type="transmembrane region" description="Helical" evidence="11">
    <location>
        <begin position="36"/>
        <end position="53"/>
    </location>
</feature>
<evidence type="ECO:0000256" key="11">
    <source>
        <dbReference type="RuleBase" id="RU365020"/>
    </source>
</evidence>
<evidence type="ECO:0000256" key="1">
    <source>
        <dbReference type="ARBA" id="ARBA00004429"/>
    </source>
</evidence>
<dbReference type="InterPro" id="IPR001173">
    <property type="entry name" value="Glyco_trans_2-like"/>
</dbReference>
<comment type="pathway">
    <text evidence="11">Glycan metabolism; bacterial cellulose biosynthesis.</text>
</comment>
<evidence type="ECO:0000256" key="2">
    <source>
        <dbReference type="ARBA" id="ARBA00022475"/>
    </source>
</evidence>
<evidence type="ECO:0000256" key="10">
    <source>
        <dbReference type="ARBA" id="ARBA00048682"/>
    </source>
</evidence>
<dbReference type="AlphaFoldDB" id="A0A916WZ48"/>
<evidence type="ECO:0000256" key="6">
    <source>
        <dbReference type="ARBA" id="ARBA00022692"/>
    </source>
</evidence>
<name>A0A916WZ48_9HYPH</name>
<comment type="caution">
    <text evidence="14">The sequence shown here is derived from an EMBL/GenBank/DDBJ whole genome shotgun (WGS) entry which is preliminary data.</text>
</comment>
<evidence type="ECO:0000256" key="8">
    <source>
        <dbReference type="ARBA" id="ARBA00022989"/>
    </source>
</evidence>
<keyword evidence="3 11" id="KW-0997">Cell inner membrane</keyword>
<evidence type="ECO:0000256" key="4">
    <source>
        <dbReference type="ARBA" id="ARBA00022676"/>
    </source>
</evidence>
<feature type="transmembrane region" description="Helical" evidence="11">
    <location>
        <begin position="386"/>
        <end position="408"/>
    </location>
</feature>
<dbReference type="InterPro" id="IPR050321">
    <property type="entry name" value="Glycosyltr_2/OpgH_subfam"/>
</dbReference>
<proteinExistence type="predicted"/>
<comment type="catalytic activity">
    <reaction evidence="10 11">
        <text>[(1-&gt;4)-beta-D-glucosyl](n) + UDP-alpha-D-glucose = [(1-&gt;4)-beta-D-glucosyl](n+1) + UDP + H(+)</text>
        <dbReference type="Rhea" id="RHEA:19929"/>
        <dbReference type="Rhea" id="RHEA-COMP:10033"/>
        <dbReference type="Rhea" id="RHEA-COMP:10034"/>
        <dbReference type="ChEBI" id="CHEBI:15378"/>
        <dbReference type="ChEBI" id="CHEBI:18246"/>
        <dbReference type="ChEBI" id="CHEBI:58223"/>
        <dbReference type="ChEBI" id="CHEBI:58885"/>
        <dbReference type="EC" id="2.4.1.12"/>
    </reaction>
</comment>
<reference evidence="14" key="2">
    <citation type="submission" date="2020-09" db="EMBL/GenBank/DDBJ databases">
        <authorList>
            <person name="Sun Q."/>
            <person name="Zhou Y."/>
        </authorList>
    </citation>
    <scope>NUCLEOTIDE SEQUENCE</scope>
    <source>
        <strain evidence="14">CGMCC 1.12426</strain>
    </source>
</reference>
<evidence type="ECO:0000256" key="3">
    <source>
        <dbReference type="ARBA" id="ARBA00022519"/>
    </source>
</evidence>
<dbReference type="GO" id="GO:0035438">
    <property type="term" value="F:cyclic-di-GMP binding"/>
    <property type="evidence" value="ECO:0007669"/>
    <property type="project" value="InterPro"/>
</dbReference>
<keyword evidence="7 11" id="KW-0135">Cellulose biosynthesis</keyword>
<keyword evidence="5 11" id="KW-0808">Transferase</keyword>
<evidence type="ECO:0000256" key="5">
    <source>
        <dbReference type="ARBA" id="ARBA00022679"/>
    </source>
</evidence>
<feature type="transmembrane region" description="Helical" evidence="11">
    <location>
        <begin position="12"/>
        <end position="31"/>
    </location>
</feature>
<dbReference type="EC" id="2.4.1.12" evidence="11"/>
<feature type="transmembrane region" description="Helical" evidence="11">
    <location>
        <begin position="496"/>
        <end position="514"/>
    </location>
</feature>
<feature type="transmembrane region" description="Helical" evidence="11">
    <location>
        <begin position="73"/>
        <end position="94"/>
    </location>
</feature>
<dbReference type="PANTHER" id="PTHR43867:SF2">
    <property type="entry name" value="CELLULOSE SYNTHASE CATALYTIC SUBUNIT A [UDP-FORMING]"/>
    <property type="match status" value="1"/>
</dbReference>
<feature type="transmembrane region" description="Helical" evidence="11">
    <location>
        <begin position="420"/>
        <end position="438"/>
    </location>
</feature>
<dbReference type="Pfam" id="PF13632">
    <property type="entry name" value="Glyco_trans_2_3"/>
    <property type="match status" value="1"/>
</dbReference>
<evidence type="ECO:0000259" key="13">
    <source>
        <dbReference type="Pfam" id="PF13632"/>
    </source>
</evidence>
<comment type="cofactor">
    <cofactor evidence="11">
        <name>Mg(2+)</name>
        <dbReference type="ChEBI" id="CHEBI:18420"/>
    </cofactor>
</comment>
<gene>
    <name evidence="14" type="primary">celA</name>
    <name evidence="14" type="ORF">GCM10011316_11560</name>
</gene>
<dbReference type="GO" id="GO:0005886">
    <property type="term" value="C:plasma membrane"/>
    <property type="evidence" value="ECO:0007669"/>
    <property type="project" value="UniProtKB-SubCell"/>
</dbReference>
<evidence type="ECO:0000256" key="7">
    <source>
        <dbReference type="ARBA" id="ARBA00022916"/>
    </source>
</evidence>
<dbReference type="Pfam" id="PF07238">
    <property type="entry name" value="PilZ"/>
    <property type="match status" value="1"/>
</dbReference>
<keyword evidence="8 11" id="KW-1133">Transmembrane helix</keyword>
<dbReference type="Gene3D" id="2.40.10.220">
    <property type="entry name" value="predicted glycosyltransferase like domains"/>
    <property type="match status" value="1"/>
</dbReference>
<evidence type="ECO:0000259" key="12">
    <source>
        <dbReference type="Pfam" id="PF07238"/>
    </source>
</evidence>
<dbReference type="NCBIfam" id="TIGR03030">
    <property type="entry name" value="CelA"/>
    <property type="match status" value="1"/>
</dbReference>
<evidence type="ECO:0000256" key="9">
    <source>
        <dbReference type="ARBA" id="ARBA00023136"/>
    </source>
</evidence>
<feature type="domain" description="PilZ" evidence="12">
    <location>
        <begin position="551"/>
        <end position="653"/>
    </location>
</feature>
<organism evidence="14 15">
    <name type="scientific">Roseibium aquae</name>
    <dbReference type="NCBI Taxonomy" id="1323746"/>
    <lineage>
        <taxon>Bacteria</taxon>
        <taxon>Pseudomonadati</taxon>
        <taxon>Pseudomonadota</taxon>
        <taxon>Alphaproteobacteria</taxon>
        <taxon>Hyphomicrobiales</taxon>
        <taxon>Stappiaceae</taxon>
        <taxon>Roseibium</taxon>
    </lineage>
</organism>
<dbReference type="GO" id="GO:0016760">
    <property type="term" value="F:cellulose synthase (UDP-forming) activity"/>
    <property type="evidence" value="ECO:0007669"/>
    <property type="project" value="UniProtKB-EC"/>
</dbReference>
<keyword evidence="15" id="KW-1185">Reference proteome</keyword>
<dbReference type="GO" id="GO:0030244">
    <property type="term" value="P:cellulose biosynthetic process"/>
    <property type="evidence" value="ECO:0007669"/>
    <property type="project" value="UniProtKB-KW"/>
</dbReference>